<dbReference type="InterPro" id="IPR001433">
    <property type="entry name" value="OxRdtase_FAD/NAD-bd"/>
</dbReference>
<dbReference type="PROSITE" id="PS50902">
    <property type="entry name" value="FLAVODOXIN_LIKE"/>
    <property type="match status" value="1"/>
</dbReference>
<comment type="caution">
    <text evidence="17">The sequence shown here is derived from an EMBL/GenBank/DDBJ whole genome shotgun (WGS) entry which is preliminary data.</text>
</comment>
<dbReference type="Gene3D" id="3.40.50.360">
    <property type="match status" value="1"/>
</dbReference>
<accession>A0AAD3H934</accession>
<dbReference type="Pfam" id="PF00175">
    <property type="entry name" value="NAD_binding_1"/>
    <property type="match status" value="1"/>
</dbReference>
<evidence type="ECO:0000256" key="4">
    <source>
        <dbReference type="ARBA" id="ARBA00012989"/>
    </source>
</evidence>
<evidence type="ECO:0000256" key="9">
    <source>
        <dbReference type="ARBA" id="ARBA00022827"/>
    </source>
</evidence>
<dbReference type="Pfam" id="PF00667">
    <property type="entry name" value="FAD_binding_1"/>
    <property type="match status" value="1"/>
</dbReference>
<keyword evidence="8" id="KW-0479">Metal-binding</keyword>
<feature type="compositionally biased region" description="Low complexity" evidence="14">
    <location>
        <begin position="82"/>
        <end position="92"/>
    </location>
</feature>
<feature type="region of interest" description="Disordered" evidence="14">
    <location>
        <begin position="65"/>
        <end position="112"/>
    </location>
</feature>
<dbReference type="Gene3D" id="2.40.30.10">
    <property type="entry name" value="Translation factors"/>
    <property type="match status" value="1"/>
</dbReference>
<keyword evidence="6" id="KW-0285">Flavoprotein</keyword>
<dbReference type="SUPFAM" id="SSF63380">
    <property type="entry name" value="Riboflavin synthase domain-like"/>
    <property type="match status" value="1"/>
</dbReference>
<gene>
    <name evidence="17" type="ORF">CTEN210_11633</name>
</gene>
<comment type="cofactor">
    <cofactor evidence="2">
        <name>FAD</name>
        <dbReference type="ChEBI" id="CHEBI:57692"/>
    </cofactor>
</comment>
<keyword evidence="12" id="KW-0560">Oxidoreductase</keyword>
<evidence type="ECO:0000256" key="5">
    <source>
        <dbReference type="ARBA" id="ARBA00022617"/>
    </source>
</evidence>
<dbReference type="GO" id="GO:0004517">
    <property type="term" value="F:nitric-oxide synthase activity"/>
    <property type="evidence" value="ECO:0007669"/>
    <property type="project" value="UniProtKB-EC"/>
</dbReference>
<dbReference type="InterPro" id="IPR008254">
    <property type="entry name" value="Flavodoxin/NO_synth"/>
</dbReference>
<dbReference type="Proteomes" id="UP001054902">
    <property type="component" value="Unassembled WGS sequence"/>
</dbReference>
<dbReference type="InterPro" id="IPR050607">
    <property type="entry name" value="NOS"/>
</dbReference>
<evidence type="ECO:0000256" key="10">
    <source>
        <dbReference type="ARBA" id="ARBA00022857"/>
    </source>
</evidence>
<protein>
    <recommendedName>
        <fullName evidence="4">nitric-oxide synthase (NADPH)</fullName>
        <ecNumber evidence="4">1.14.13.39</ecNumber>
    </recommendedName>
</protein>
<dbReference type="Pfam" id="PF00258">
    <property type="entry name" value="Flavodoxin_1"/>
    <property type="match status" value="1"/>
</dbReference>
<dbReference type="InterPro" id="IPR036119">
    <property type="entry name" value="NOS_N_sf"/>
</dbReference>
<dbReference type="PANTHER" id="PTHR43410">
    <property type="entry name" value="NITRIC OXIDE SYNTHASE OXYGENASE"/>
    <property type="match status" value="1"/>
</dbReference>
<dbReference type="Gene3D" id="3.90.1230.10">
    <property type="entry name" value="Nitric Oxide Synthase, Chain A, domain 3"/>
    <property type="match status" value="1"/>
</dbReference>
<comment type="similarity">
    <text evidence="3">Belongs to the NOS family.</text>
</comment>
<evidence type="ECO:0000313" key="17">
    <source>
        <dbReference type="EMBL" id="GFH55157.1"/>
    </source>
</evidence>
<dbReference type="InterPro" id="IPR017927">
    <property type="entry name" value="FAD-bd_FR_type"/>
</dbReference>
<reference evidence="17 18" key="1">
    <citation type="journal article" date="2021" name="Sci. Rep.">
        <title>The genome of the diatom Chaetoceros tenuissimus carries an ancient integrated fragment of an extant virus.</title>
        <authorList>
            <person name="Hongo Y."/>
            <person name="Kimura K."/>
            <person name="Takaki Y."/>
            <person name="Yoshida Y."/>
            <person name="Baba S."/>
            <person name="Kobayashi G."/>
            <person name="Nagasaki K."/>
            <person name="Hano T."/>
            <person name="Tomaru Y."/>
        </authorList>
    </citation>
    <scope>NUCLEOTIDE SEQUENCE [LARGE SCALE GENOMIC DNA]</scope>
    <source>
        <strain evidence="17 18">NIES-3715</strain>
    </source>
</reference>
<keyword evidence="11" id="KW-0112">Calmodulin-binding</keyword>
<evidence type="ECO:0000256" key="1">
    <source>
        <dbReference type="ARBA" id="ARBA00001917"/>
    </source>
</evidence>
<dbReference type="InterPro" id="IPR044940">
    <property type="entry name" value="NOS_dom_2"/>
</dbReference>
<dbReference type="Gene3D" id="3.40.50.80">
    <property type="entry name" value="Nucleotide-binding domain of ferredoxin-NADP reductase (FNR) module"/>
    <property type="match status" value="1"/>
</dbReference>
<dbReference type="GO" id="GO:0046872">
    <property type="term" value="F:metal ion binding"/>
    <property type="evidence" value="ECO:0007669"/>
    <property type="project" value="UniProtKB-KW"/>
</dbReference>
<evidence type="ECO:0000256" key="8">
    <source>
        <dbReference type="ARBA" id="ARBA00022723"/>
    </source>
</evidence>
<keyword evidence="13" id="KW-0408">Iron</keyword>
<evidence type="ECO:0000313" key="18">
    <source>
        <dbReference type="Proteomes" id="UP001054902"/>
    </source>
</evidence>
<dbReference type="InterPro" id="IPR044944">
    <property type="entry name" value="NOS_dom_3"/>
</dbReference>
<dbReference type="InterPro" id="IPR004030">
    <property type="entry name" value="NOS_N"/>
</dbReference>
<comment type="cofactor">
    <cofactor evidence="1">
        <name>FMN</name>
        <dbReference type="ChEBI" id="CHEBI:58210"/>
    </cofactor>
</comment>
<evidence type="ECO:0000256" key="11">
    <source>
        <dbReference type="ARBA" id="ARBA00022860"/>
    </source>
</evidence>
<evidence type="ECO:0000256" key="7">
    <source>
        <dbReference type="ARBA" id="ARBA00022643"/>
    </source>
</evidence>
<dbReference type="Gene3D" id="1.20.990.10">
    <property type="entry name" value="NADPH-cytochrome p450 Reductase, Chain A, domain 3"/>
    <property type="match status" value="1"/>
</dbReference>
<dbReference type="SUPFAM" id="SSF52343">
    <property type="entry name" value="Ferredoxin reductase-like, C-terminal NADP-linked domain"/>
    <property type="match status" value="1"/>
</dbReference>
<dbReference type="GO" id="GO:0006809">
    <property type="term" value="P:nitric oxide biosynthetic process"/>
    <property type="evidence" value="ECO:0007669"/>
    <property type="project" value="InterPro"/>
</dbReference>
<dbReference type="InterPro" id="IPR001094">
    <property type="entry name" value="Flavdoxin-like"/>
</dbReference>
<dbReference type="InterPro" id="IPR029039">
    <property type="entry name" value="Flavoprotein-like_sf"/>
</dbReference>
<dbReference type="PANTHER" id="PTHR43410:SF1">
    <property type="entry name" value="NITRIC OXIDE SYNTHASE"/>
    <property type="match status" value="1"/>
</dbReference>
<feature type="domain" description="Flavodoxin-like" evidence="15">
    <location>
        <begin position="993"/>
        <end position="1131"/>
    </location>
</feature>
<evidence type="ECO:0000256" key="13">
    <source>
        <dbReference type="ARBA" id="ARBA00023004"/>
    </source>
</evidence>
<dbReference type="GO" id="GO:0010181">
    <property type="term" value="F:FMN binding"/>
    <property type="evidence" value="ECO:0007669"/>
    <property type="project" value="InterPro"/>
</dbReference>
<dbReference type="SUPFAM" id="SSF52218">
    <property type="entry name" value="Flavoproteins"/>
    <property type="match status" value="1"/>
</dbReference>
<dbReference type="Pfam" id="PF02898">
    <property type="entry name" value="NO_synthase"/>
    <property type="match status" value="1"/>
</dbReference>
<feature type="compositionally biased region" description="Polar residues" evidence="14">
    <location>
        <begin position="93"/>
        <end position="105"/>
    </location>
</feature>
<evidence type="ECO:0000259" key="15">
    <source>
        <dbReference type="PROSITE" id="PS50902"/>
    </source>
</evidence>
<dbReference type="InterPro" id="IPR039261">
    <property type="entry name" value="FNR_nucleotide-bd"/>
</dbReference>
<keyword evidence="9" id="KW-0274">FAD</keyword>
<dbReference type="EMBL" id="BLLK01000047">
    <property type="protein sequence ID" value="GFH55157.1"/>
    <property type="molecule type" value="Genomic_DNA"/>
</dbReference>
<evidence type="ECO:0000256" key="12">
    <source>
        <dbReference type="ARBA" id="ARBA00023002"/>
    </source>
</evidence>
<dbReference type="InterPro" id="IPR017938">
    <property type="entry name" value="Riboflavin_synthase-like_b-brl"/>
</dbReference>
<dbReference type="Gene3D" id="3.90.440.10">
    <property type="entry name" value="Nitric Oxide Synthase,Heme Domain,Chain A domain 2"/>
    <property type="match status" value="1"/>
</dbReference>
<dbReference type="PRINTS" id="PR00369">
    <property type="entry name" value="FLAVODOXIN"/>
</dbReference>
<evidence type="ECO:0000256" key="3">
    <source>
        <dbReference type="ARBA" id="ARBA00006267"/>
    </source>
</evidence>
<dbReference type="InterPro" id="IPR003097">
    <property type="entry name" value="CysJ-like_FAD-binding"/>
</dbReference>
<keyword evidence="18" id="KW-1185">Reference proteome</keyword>
<dbReference type="Gene3D" id="3.90.340.10">
    <property type="entry name" value="Nitric Oxide Synthase, Chain A, domain 1"/>
    <property type="match status" value="1"/>
</dbReference>
<keyword evidence="5" id="KW-0349">Heme</keyword>
<proteinExistence type="inferred from homology"/>
<dbReference type="InterPro" id="IPR023173">
    <property type="entry name" value="NADPH_Cyt_P450_Rdtase_alpha"/>
</dbReference>
<organism evidence="17 18">
    <name type="scientific">Chaetoceros tenuissimus</name>
    <dbReference type="NCBI Taxonomy" id="426638"/>
    <lineage>
        <taxon>Eukaryota</taxon>
        <taxon>Sar</taxon>
        <taxon>Stramenopiles</taxon>
        <taxon>Ochrophyta</taxon>
        <taxon>Bacillariophyta</taxon>
        <taxon>Coscinodiscophyceae</taxon>
        <taxon>Chaetocerotophycidae</taxon>
        <taxon>Chaetocerotales</taxon>
        <taxon>Chaetocerotaceae</taxon>
        <taxon>Chaetoceros</taxon>
    </lineage>
</organism>
<evidence type="ECO:0000256" key="6">
    <source>
        <dbReference type="ARBA" id="ARBA00022630"/>
    </source>
</evidence>
<keyword evidence="7" id="KW-0288">FMN</keyword>
<feature type="domain" description="FAD-binding FR-type" evidence="16">
    <location>
        <begin position="1182"/>
        <end position="1495"/>
    </location>
</feature>
<evidence type="ECO:0000259" key="16">
    <source>
        <dbReference type="PROSITE" id="PS51384"/>
    </source>
</evidence>
<name>A0AAD3H934_9STRA</name>
<dbReference type="InterPro" id="IPR044943">
    <property type="entry name" value="NOS_dom_1"/>
</dbReference>
<evidence type="ECO:0000256" key="14">
    <source>
        <dbReference type="SAM" id="MobiDB-lite"/>
    </source>
</evidence>
<dbReference type="PROSITE" id="PS51384">
    <property type="entry name" value="FAD_FR"/>
    <property type="match status" value="1"/>
</dbReference>
<dbReference type="GO" id="GO:0005516">
    <property type="term" value="F:calmodulin binding"/>
    <property type="evidence" value="ECO:0007669"/>
    <property type="project" value="UniProtKB-KW"/>
</dbReference>
<evidence type="ECO:0000256" key="2">
    <source>
        <dbReference type="ARBA" id="ARBA00001974"/>
    </source>
</evidence>
<dbReference type="EC" id="1.14.13.39" evidence="4"/>
<keyword evidence="10" id="KW-0521">NADP</keyword>
<dbReference type="SUPFAM" id="SSF56512">
    <property type="entry name" value="Nitric oxide (NO) synthase oxygenase domain"/>
    <property type="match status" value="1"/>
</dbReference>
<sequence length="1687" mass="191294">MAPNVSVLRTRVDNSSNKRAGFMTDSKRGEIGIDVPDDSDACSVSSSASFLDRFKANVRLTSISSGGKKTARNKNRLDARQSLSSSSHSSTSVPNNINSRKTTNTKNDDPYDKRVQLEMKKKNIDDSMHSHSTRNINEYSKTFQKYIKKKRYASMDSSRRSSIDNSVHSIPFIQASDHSLDDSSIASTESPHLLLLHDAKVTLKSTWNVDFEEYNLNMRQPVTQVLLEGKKDVVLLMESWNKVLAFRSKFAEALVGRWRILVAATDISAKNEERKNDFEQQFWVQNIFETENNGVSSTRKLEKEALRLVENNLDSLALHFGQRVSDIGLILVSMLDMAVRSLCPHAQYVQREAYREINGSKDEDNEVSDLFIHENECTTIQGFCETLSSYGAKPEHWLLLCDAFLWAMKNQNPYSLDHEKEDINAMGAHAKFISGMVVLPLIESFGRTSMHIEKQDFKDLRDLISIEDDGIEDKIRVVVTSAFSKLFAKIQDIEDHFSDVDIEEVSYYIFEVILLMTKSPIDISNPSSEIRKTFNRFSTKWNDLDLTAEALLLLGKEVVSVASIALLDSNDILTESFSYLWKECLKVGILYPIKAKYKLQKDAERFIDEIATELNWTHESKRKRLFAVRTEISATGTYTHTPEELEIGARLAWRNSSKCVGRISWNTLQVRDCRHVSDNPRKVFDECVEHLKIATGGTNIQSVMTVFRPQSSSEIFGMRFWSSQFVRYAGYINESTGQILGDPANVNITELLIERELWMPPKKKSAFDVLPLVLKFPNNEHPFVYELPKEVVHEIKIEHPDFPSLKDLGLKWAAVPAITNFMMNLGGIKYPCSPFNGWFLSTEVVRNLIERYDVTKLLAPIFGISLEDKLVKVKVSAELETAVLHSFEKEKFTVVDPVGVGESFLAHCKRERESGRECPAQWSWIGGLLGSTNPTWHLEMRDFKKCPQYDYCCDPSELISLEGFQKKRNTLMKEQSQSQLIITRNRRVEVPKVLIAYGSETGTAEQCASSLSKRLKLCSPTVCTLNELLSMDRDTRASFEYMLILCSTFGQGSPPSNAVEFFEKVHDFDFTGLQFAVLALGSSLYPDFCKAGQDLRYKMMDVGAQSMCEIVKVDSARGNQEAILEWSTNVSNQVLPERLVNEIKTMNQEEGVSTSPLKYSIAWLPDGSNSVKFSLDNMKCTKNIELCRTSEQENDVTKLVPSVRHIEMECNGRLNYTSGDHLAVSPLNSMAKVIRFCKCFELELTEVVEKCNPLKSKFDSKSAAATYSEKAKKYDCNSPSLFWLIEQRFSVLSKENGETSEIQSKALTNNTLRLALQRSLDFSFNTSTYIIDLLTMVDAKLDEAMQASFVDPSIDPLLHRFEEDSDLLIGKNATAKGSDETVQTFKDKYPTIVDFFEVYKDLLCKPIHTIKSKRQKPVIGIADVLVLMPTMKDRFYSISSSDLLSPQALSITVGLYQRETSDGKIEKGTCSSYLRSFSPGTAFDARVVKSSFRCPSDPTFPVVLIGGGTGIAPFMAFMEERAAEFASYSQYAKWHFFFGCRTKGEFLYKDKIERWDKEGVITSHIAYSRESDEPKTYVQDLLEDNAERVVELLLCKNTHVMICGNASMANACRKTVIKLLRSHGHMSKISVEHLLSSMSLKKRWQLDVWGKIEEQDTVQPNLRASGHRRHLLRSASKSQRNFLINFK</sequence>